<dbReference type="PANTHER" id="PTHR24361">
    <property type="entry name" value="MITOGEN-ACTIVATED KINASE KINASE KINASE"/>
    <property type="match status" value="1"/>
</dbReference>
<dbReference type="AlphaFoldDB" id="A0A395HCZ5"/>
<dbReference type="Pfam" id="PF00069">
    <property type="entry name" value="Pkinase"/>
    <property type="match status" value="1"/>
</dbReference>
<feature type="domain" description="Protein kinase" evidence="1">
    <location>
        <begin position="12"/>
        <end position="311"/>
    </location>
</feature>
<dbReference type="InterPro" id="IPR053235">
    <property type="entry name" value="Ser_Thr_kinase"/>
</dbReference>
<dbReference type="SMART" id="SM00220">
    <property type="entry name" value="S_TKc"/>
    <property type="match status" value="1"/>
</dbReference>
<evidence type="ECO:0000259" key="1">
    <source>
        <dbReference type="PROSITE" id="PS50011"/>
    </source>
</evidence>
<evidence type="ECO:0000313" key="3">
    <source>
        <dbReference type="Proteomes" id="UP000249402"/>
    </source>
</evidence>
<reference evidence="2 3" key="1">
    <citation type="submission" date="2018-02" db="EMBL/GenBank/DDBJ databases">
        <title>The genomes of Aspergillus section Nigri reveals drivers in fungal speciation.</title>
        <authorList>
            <consortium name="DOE Joint Genome Institute"/>
            <person name="Vesth T.C."/>
            <person name="Nybo J."/>
            <person name="Theobald S."/>
            <person name="Brandl J."/>
            <person name="Frisvad J.C."/>
            <person name="Nielsen K.F."/>
            <person name="Lyhne E.K."/>
            <person name="Kogle M.E."/>
            <person name="Kuo A."/>
            <person name="Riley R."/>
            <person name="Clum A."/>
            <person name="Nolan M."/>
            <person name="Lipzen A."/>
            <person name="Salamov A."/>
            <person name="Henrissat B."/>
            <person name="Wiebenga A."/>
            <person name="De vries R.P."/>
            <person name="Grigoriev I.V."/>
            <person name="Mortensen U.H."/>
            <person name="Andersen M.R."/>
            <person name="Baker S.E."/>
        </authorList>
    </citation>
    <scope>NUCLEOTIDE SEQUENCE [LARGE SCALE GENOMIC DNA]</scope>
    <source>
        <strain evidence="2 3">CBS 121593</strain>
    </source>
</reference>
<dbReference type="RefSeq" id="XP_025579853.1">
    <property type="nucleotide sequence ID" value="XM_025721901.1"/>
</dbReference>
<keyword evidence="2" id="KW-0808">Transferase</keyword>
<dbReference type="SUPFAM" id="SSF56112">
    <property type="entry name" value="Protein kinase-like (PK-like)"/>
    <property type="match status" value="1"/>
</dbReference>
<sequence length="315" mass="36142">MTSTLAELRQVPLTQGASVKGDSGQTYRIEELLTEARQTGLHVYRASAEGKQYVIKNMVPGELDYQLDLQRQLASSPNIRTAIDSARESEAFIYPFLDTNLLQFAQKRLSIATRKQILRRALQGLVDMHAIDMQHNGKFGRTYPNNILIDYTEPAAEGQEFAINQVRIADLEDTVVVPPGSWLEGPLCGNAMWRSPESWARSFQNQTSDVFSFGLVIVYVMTKRIVLRVPDDQLNADDSWRHILRLHLSYFADIDGIERFLEHLGDENPPREPVEKWMWLEPELRDLVAKMTYINPMKRITAKEALEHPWFARVE</sequence>
<dbReference type="EMBL" id="KZ824421">
    <property type="protein sequence ID" value="RAL05526.1"/>
    <property type="molecule type" value="Genomic_DNA"/>
</dbReference>
<protein>
    <submittedName>
        <fullName evidence="2">Kinase-like protein</fullName>
    </submittedName>
</protein>
<dbReference type="OrthoDB" id="4062651at2759"/>
<gene>
    <name evidence="2" type="ORF">BO80DRAFT_451836</name>
</gene>
<accession>A0A395HCZ5</accession>
<dbReference type="VEuPathDB" id="FungiDB:BO80DRAFT_451836"/>
<dbReference type="STRING" id="1448316.A0A395HCZ5"/>
<dbReference type="GO" id="GO:0004674">
    <property type="term" value="F:protein serine/threonine kinase activity"/>
    <property type="evidence" value="ECO:0007669"/>
    <property type="project" value="TreeGrafter"/>
</dbReference>
<dbReference type="Gene3D" id="1.10.510.10">
    <property type="entry name" value="Transferase(Phosphotransferase) domain 1"/>
    <property type="match status" value="1"/>
</dbReference>
<dbReference type="GO" id="GO:0005524">
    <property type="term" value="F:ATP binding"/>
    <property type="evidence" value="ECO:0007669"/>
    <property type="project" value="InterPro"/>
</dbReference>
<proteinExistence type="predicted"/>
<dbReference type="PROSITE" id="PS50011">
    <property type="entry name" value="PROTEIN_KINASE_DOM"/>
    <property type="match status" value="1"/>
</dbReference>
<dbReference type="Proteomes" id="UP000249402">
    <property type="component" value="Unassembled WGS sequence"/>
</dbReference>
<keyword evidence="3" id="KW-1185">Reference proteome</keyword>
<keyword evidence="2" id="KW-0418">Kinase</keyword>
<dbReference type="InterPro" id="IPR000719">
    <property type="entry name" value="Prot_kinase_dom"/>
</dbReference>
<name>A0A395HCZ5_9EURO</name>
<dbReference type="GO" id="GO:0005737">
    <property type="term" value="C:cytoplasm"/>
    <property type="evidence" value="ECO:0007669"/>
    <property type="project" value="TreeGrafter"/>
</dbReference>
<dbReference type="InterPro" id="IPR011009">
    <property type="entry name" value="Kinase-like_dom_sf"/>
</dbReference>
<evidence type="ECO:0000313" key="2">
    <source>
        <dbReference type="EMBL" id="RAL05526.1"/>
    </source>
</evidence>
<organism evidence="2 3">
    <name type="scientific">Aspergillus ibericus CBS 121593</name>
    <dbReference type="NCBI Taxonomy" id="1448316"/>
    <lineage>
        <taxon>Eukaryota</taxon>
        <taxon>Fungi</taxon>
        <taxon>Dikarya</taxon>
        <taxon>Ascomycota</taxon>
        <taxon>Pezizomycotina</taxon>
        <taxon>Eurotiomycetes</taxon>
        <taxon>Eurotiomycetidae</taxon>
        <taxon>Eurotiales</taxon>
        <taxon>Aspergillaceae</taxon>
        <taxon>Aspergillus</taxon>
        <taxon>Aspergillus subgen. Circumdati</taxon>
    </lineage>
</organism>
<dbReference type="GeneID" id="37226766"/>